<dbReference type="PANTHER" id="PTHR45962:SF1">
    <property type="entry name" value="N-FATTY-ACYL-AMINO ACID SYNTHASE_HYDROLASE PM20D1"/>
    <property type="match status" value="1"/>
</dbReference>
<evidence type="ECO:0000256" key="1">
    <source>
        <dbReference type="ARBA" id="ARBA00006247"/>
    </source>
</evidence>
<accession>A0A1J4N1R0</accession>
<evidence type="ECO:0000259" key="6">
    <source>
        <dbReference type="Pfam" id="PF07687"/>
    </source>
</evidence>
<dbReference type="SUPFAM" id="SSF55031">
    <property type="entry name" value="Bacterial exopeptidase dimerisation domain"/>
    <property type="match status" value="1"/>
</dbReference>
<evidence type="ECO:0000313" key="8">
    <source>
        <dbReference type="Proteomes" id="UP000033772"/>
    </source>
</evidence>
<dbReference type="RefSeq" id="WP_045551201.1">
    <property type="nucleotide sequence ID" value="NZ_JZDQ02000038.1"/>
</dbReference>
<dbReference type="Pfam" id="PF01546">
    <property type="entry name" value="Peptidase_M20"/>
    <property type="match status" value="1"/>
</dbReference>
<dbReference type="InterPro" id="IPR047177">
    <property type="entry name" value="Pept_M20A"/>
</dbReference>
<evidence type="ECO:0000256" key="5">
    <source>
        <dbReference type="ARBA" id="ARBA00022833"/>
    </source>
</evidence>
<keyword evidence="2" id="KW-0645">Protease</keyword>
<dbReference type="InterPro" id="IPR036264">
    <property type="entry name" value="Bact_exopeptidase_dim_dom"/>
</dbReference>
<name>A0A1J4N1R0_9ACTN</name>
<evidence type="ECO:0000256" key="3">
    <source>
        <dbReference type="ARBA" id="ARBA00022723"/>
    </source>
</evidence>
<dbReference type="AlphaFoldDB" id="A0A1J4N1R0"/>
<keyword evidence="8" id="KW-1185">Reference proteome</keyword>
<dbReference type="Gene3D" id="1.10.150.900">
    <property type="match status" value="1"/>
</dbReference>
<evidence type="ECO:0000256" key="4">
    <source>
        <dbReference type="ARBA" id="ARBA00022801"/>
    </source>
</evidence>
<evidence type="ECO:0000256" key="2">
    <source>
        <dbReference type="ARBA" id="ARBA00022670"/>
    </source>
</evidence>
<dbReference type="OrthoDB" id="3665926at2"/>
<dbReference type="Pfam" id="PF07687">
    <property type="entry name" value="M20_dimer"/>
    <property type="match status" value="1"/>
</dbReference>
<keyword evidence="5" id="KW-0862">Zinc</keyword>
<dbReference type="PANTHER" id="PTHR45962">
    <property type="entry name" value="N-FATTY-ACYL-AMINO ACID SYNTHASE/HYDROLASE PM20D1"/>
    <property type="match status" value="1"/>
</dbReference>
<proteinExistence type="inferred from homology"/>
<organism evidence="7 8">
    <name type="scientific">Nocardioides luteus</name>
    <dbReference type="NCBI Taxonomy" id="1844"/>
    <lineage>
        <taxon>Bacteria</taxon>
        <taxon>Bacillati</taxon>
        <taxon>Actinomycetota</taxon>
        <taxon>Actinomycetes</taxon>
        <taxon>Propionibacteriales</taxon>
        <taxon>Nocardioidaceae</taxon>
        <taxon>Nocardioides</taxon>
    </lineage>
</organism>
<dbReference type="GO" id="GO:0006508">
    <property type="term" value="P:proteolysis"/>
    <property type="evidence" value="ECO:0007669"/>
    <property type="project" value="UniProtKB-KW"/>
</dbReference>
<keyword evidence="3" id="KW-0479">Metal-binding</keyword>
<keyword evidence="4" id="KW-0378">Hydrolase</keyword>
<dbReference type="EMBL" id="JZDQ02000038">
    <property type="protein sequence ID" value="OIJ24496.1"/>
    <property type="molecule type" value="Genomic_DNA"/>
</dbReference>
<dbReference type="InterPro" id="IPR002933">
    <property type="entry name" value="Peptidase_M20"/>
</dbReference>
<dbReference type="InterPro" id="IPR011650">
    <property type="entry name" value="Peptidase_M20_dimer"/>
</dbReference>
<evidence type="ECO:0000313" key="7">
    <source>
        <dbReference type="EMBL" id="OIJ24496.1"/>
    </source>
</evidence>
<sequence>MTLDPVAALQAALRAPTVNDGSGAEDAAFEQLHAALREHFPLLHATLELTPVGGHGLLFRWPGASAEKPIVLMAHQDVVPIAGEWTHDPFGGEIVDGVIHGRGTLDDKGQLVAICAAVEELLAAGFEPAYDVWLSFGSDEETTGEAARAAVEELRARGVTPWFVLDEGGAVAFDAFPGVAAPVGVVGVAEKGTTDVRLRVTGDGGHSSTPRQNGPTARLARAITRLDRMSMPVQLPAPTVEMFEQIAPYAAKPLRPVLANAGRLAPALARLLPRLGPEPAALTRTTVAITTLEGSPAANVIASAASAGVNLRIMIGETVAEVVERLRAAIGDKQVEIEVVRAGEPSPVSPRDEAFSLITEAIAEVFPEAVPAPYTVMAATDSRFFYEISDRVYRFAPFRMTAAQRATIHAADENIGVDDYLDGIRFYRRLIESL</sequence>
<dbReference type="Proteomes" id="UP000033772">
    <property type="component" value="Unassembled WGS sequence"/>
</dbReference>
<reference evidence="7" key="1">
    <citation type="submission" date="2016-10" db="EMBL/GenBank/DDBJ databases">
        <title>Draft Genome Sequence of Nocardioides luteus Strain BAFB, an Alkane-Degrading Bacterium Isolated from JP-7 Polluted Soil.</title>
        <authorList>
            <person name="Brown L."/>
            <person name="Ruiz O.N."/>
            <person name="Gunasekera T."/>
        </authorList>
    </citation>
    <scope>NUCLEOTIDE SEQUENCE [LARGE SCALE GENOMIC DNA]</scope>
    <source>
        <strain evidence="7">BAFB</strain>
    </source>
</reference>
<dbReference type="Gene3D" id="3.40.630.10">
    <property type="entry name" value="Zn peptidases"/>
    <property type="match status" value="1"/>
</dbReference>
<gene>
    <name evidence="7" type="ORF">UG56_022725</name>
</gene>
<comment type="similarity">
    <text evidence="1">Belongs to the peptidase M20A family.</text>
</comment>
<dbReference type="SUPFAM" id="SSF53187">
    <property type="entry name" value="Zn-dependent exopeptidases"/>
    <property type="match status" value="1"/>
</dbReference>
<dbReference type="GO" id="GO:0046872">
    <property type="term" value="F:metal ion binding"/>
    <property type="evidence" value="ECO:0007669"/>
    <property type="project" value="UniProtKB-KW"/>
</dbReference>
<dbReference type="GO" id="GO:0008233">
    <property type="term" value="F:peptidase activity"/>
    <property type="evidence" value="ECO:0007669"/>
    <property type="project" value="UniProtKB-KW"/>
</dbReference>
<protein>
    <submittedName>
        <fullName evidence="7">Acetylornithine deacetylase</fullName>
    </submittedName>
</protein>
<dbReference type="Gene3D" id="3.30.70.360">
    <property type="match status" value="1"/>
</dbReference>
<feature type="domain" description="Peptidase M20 dimerisation" evidence="6">
    <location>
        <begin position="188"/>
        <end position="336"/>
    </location>
</feature>
<dbReference type="STRING" id="1844.UG56_022725"/>
<comment type="caution">
    <text evidence="7">The sequence shown here is derived from an EMBL/GenBank/DDBJ whole genome shotgun (WGS) entry which is preliminary data.</text>
</comment>